<evidence type="ECO:0000256" key="2">
    <source>
        <dbReference type="ARBA" id="ARBA00022741"/>
    </source>
</evidence>
<evidence type="ECO:0000259" key="8">
    <source>
        <dbReference type="PROSITE" id="PS50011"/>
    </source>
</evidence>
<keyword evidence="3 9" id="KW-0418">Kinase</keyword>
<dbReference type="InterPro" id="IPR000719">
    <property type="entry name" value="Prot_kinase_dom"/>
</dbReference>
<dbReference type="Proteomes" id="UP000823851">
    <property type="component" value="Unassembled WGS sequence"/>
</dbReference>
<dbReference type="Gene3D" id="1.10.510.10">
    <property type="entry name" value="Transferase(Phosphotransferase) domain 1"/>
    <property type="match status" value="1"/>
</dbReference>
<proteinExistence type="predicted"/>
<dbReference type="AlphaFoldDB" id="A0A9D2TYR3"/>
<feature type="domain" description="Protein kinase" evidence="8">
    <location>
        <begin position="49"/>
        <end position="325"/>
    </location>
</feature>
<evidence type="ECO:0000313" key="9">
    <source>
        <dbReference type="EMBL" id="HJD31330.1"/>
    </source>
</evidence>
<dbReference type="InterPro" id="IPR017441">
    <property type="entry name" value="Protein_kinase_ATP_BS"/>
</dbReference>
<keyword evidence="2 5" id="KW-0547">Nucleotide-binding</keyword>
<dbReference type="PROSITE" id="PS50011">
    <property type="entry name" value="PROTEIN_KINASE_DOM"/>
    <property type="match status" value="1"/>
</dbReference>
<dbReference type="GO" id="GO:0005524">
    <property type="term" value="F:ATP binding"/>
    <property type="evidence" value="ECO:0007669"/>
    <property type="project" value="UniProtKB-UniRule"/>
</dbReference>
<accession>A0A9D2TYR3</accession>
<sequence>MKDPRRLCPGCMNEWAKPDQACPVCGFIRNKYERAARWLPLYTVLERKIMIGKVIGEGGFGITYMGWDLNLEVRVAVKEYFPMGLATRDTGQGRSCAISALPGVRRDNYRQGLEKFMAEAQNLSRFYNLSGIVSVRDFFFANDTAYMVMEYVDGVTLGSYLKSHGGRLSEQEVLALFHPVMDSLKTVHAAGIIHRDISPDNIMMTKDGRMKLIDFGAARFAGGDNERSLTIILKHGYAPAEQYQSRGNQGPWTDVYAICATMYRMMTGEVPPGAMDRLHEDTLKEFKELGCKVSTQTSYALLDKGMAIRVQDRYQSMDELMEGLYGTGRGKIRRRKKLTEKQKRLYIGIGAAAGALCAGLLFWGILQAVLPGRAQLPAGAAAGADGIGTAGAGTAGGAAGAGQDGAGASGGAGGSNGSAPNGNTQAGAGASGQPSVDWKALEQLSAEELSEKQVQAKAAADGFAAAGWHLLSRKADGTVTGGGANHSGELDVGNWQDIASLSTGPGHTVGVKTDGTAVATGDTSDGKCAVDIWKNVVQASAGGTMTLGLHEDGTVTAAGSNAMGQCDVSGWSGVVQTAAGENHSLGLREDGTVLAAGDDSAGQCGGVQDWSGIVRLAARGNVSAGLKEDGTVVLCGETDAMQDALSWKGVADLSLGDGYIAGLLANGQVVTAGDTGCLGAGTAGWSDIAAIAAGEGSLFGLRA</sequence>
<dbReference type="InterPro" id="IPR011009">
    <property type="entry name" value="Kinase-like_dom_sf"/>
</dbReference>
<keyword evidence="7" id="KW-0472">Membrane</keyword>
<keyword evidence="7" id="KW-0812">Transmembrane</keyword>
<dbReference type="PROSITE" id="PS00107">
    <property type="entry name" value="PROTEIN_KINASE_ATP"/>
    <property type="match status" value="1"/>
</dbReference>
<evidence type="ECO:0000256" key="1">
    <source>
        <dbReference type="ARBA" id="ARBA00022679"/>
    </source>
</evidence>
<evidence type="ECO:0000256" key="3">
    <source>
        <dbReference type="ARBA" id="ARBA00022777"/>
    </source>
</evidence>
<dbReference type="PANTHER" id="PTHR43289">
    <property type="entry name" value="MITOGEN-ACTIVATED PROTEIN KINASE KINASE KINASE 20-RELATED"/>
    <property type="match status" value="1"/>
</dbReference>
<keyword evidence="4 5" id="KW-0067">ATP-binding</keyword>
<dbReference type="EMBL" id="DWUW01000149">
    <property type="protein sequence ID" value="HJD31330.1"/>
    <property type="molecule type" value="Genomic_DNA"/>
</dbReference>
<dbReference type="InterPro" id="IPR009091">
    <property type="entry name" value="RCC1/BLIP-II"/>
</dbReference>
<dbReference type="Pfam" id="PF00069">
    <property type="entry name" value="Pkinase"/>
    <property type="match status" value="1"/>
</dbReference>
<feature type="transmembrane region" description="Helical" evidence="7">
    <location>
        <begin position="345"/>
        <end position="366"/>
    </location>
</feature>
<feature type="region of interest" description="Disordered" evidence="6">
    <location>
        <begin position="393"/>
        <end position="435"/>
    </location>
</feature>
<feature type="binding site" evidence="5">
    <location>
        <position position="78"/>
    </location>
    <ligand>
        <name>ATP</name>
        <dbReference type="ChEBI" id="CHEBI:30616"/>
    </ligand>
</feature>
<comment type="caution">
    <text evidence="9">The sequence shown here is derived from an EMBL/GenBank/DDBJ whole genome shotgun (WGS) entry which is preliminary data.</text>
</comment>
<organism evidence="9 10">
    <name type="scientific">Candidatus Eisenbergiella stercorigallinarum</name>
    <dbReference type="NCBI Taxonomy" id="2838557"/>
    <lineage>
        <taxon>Bacteria</taxon>
        <taxon>Bacillati</taxon>
        <taxon>Bacillota</taxon>
        <taxon>Clostridia</taxon>
        <taxon>Lachnospirales</taxon>
        <taxon>Lachnospiraceae</taxon>
        <taxon>Eisenbergiella</taxon>
    </lineage>
</organism>
<keyword evidence="7" id="KW-1133">Transmembrane helix</keyword>
<dbReference type="Pfam" id="PF13540">
    <property type="entry name" value="RCC1_2"/>
    <property type="match status" value="1"/>
</dbReference>
<feature type="compositionally biased region" description="Gly residues" evidence="6">
    <location>
        <begin position="393"/>
        <end position="416"/>
    </location>
</feature>
<gene>
    <name evidence="9" type="ORF">H9912_05245</name>
</gene>
<dbReference type="PROSITE" id="PS00109">
    <property type="entry name" value="PROTEIN_KINASE_TYR"/>
    <property type="match status" value="1"/>
</dbReference>
<reference evidence="9" key="1">
    <citation type="journal article" date="2021" name="PeerJ">
        <title>Extensive microbial diversity within the chicken gut microbiome revealed by metagenomics and culture.</title>
        <authorList>
            <person name="Gilroy R."/>
            <person name="Ravi A."/>
            <person name="Getino M."/>
            <person name="Pursley I."/>
            <person name="Horton D.L."/>
            <person name="Alikhan N.F."/>
            <person name="Baker D."/>
            <person name="Gharbi K."/>
            <person name="Hall N."/>
            <person name="Watson M."/>
            <person name="Adriaenssens E.M."/>
            <person name="Foster-Nyarko E."/>
            <person name="Jarju S."/>
            <person name="Secka A."/>
            <person name="Antonio M."/>
            <person name="Oren A."/>
            <person name="Chaudhuri R.R."/>
            <person name="La Ragione R."/>
            <person name="Hildebrand F."/>
            <person name="Pallen M.J."/>
        </authorList>
    </citation>
    <scope>NUCLEOTIDE SEQUENCE</scope>
    <source>
        <strain evidence="9">ChiHjej8B7-25341</strain>
    </source>
</reference>
<dbReference type="InterPro" id="IPR008266">
    <property type="entry name" value="Tyr_kinase_AS"/>
</dbReference>
<dbReference type="Gene3D" id="2.130.10.30">
    <property type="entry name" value="Regulator of chromosome condensation 1/beta-lactamase-inhibitor protein II"/>
    <property type="match status" value="2"/>
</dbReference>
<keyword evidence="1" id="KW-0808">Transferase</keyword>
<evidence type="ECO:0000256" key="6">
    <source>
        <dbReference type="SAM" id="MobiDB-lite"/>
    </source>
</evidence>
<reference evidence="9" key="2">
    <citation type="submission" date="2021-04" db="EMBL/GenBank/DDBJ databases">
        <authorList>
            <person name="Gilroy R."/>
        </authorList>
    </citation>
    <scope>NUCLEOTIDE SEQUENCE</scope>
    <source>
        <strain evidence="9">ChiHjej8B7-25341</strain>
    </source>
</reference>
<dbReference type="CDD" id="cd14014">
    <property type="entry name" value="STKc_PknB_like"/>
    <property type="match status" value="1"/>
</dbReference>
<feature type="non-terminal residue" evidence="9">
    <location>
        <position position="703"/>
    </location>
</feature>
<dbReference type="SUPFAM" id="SSF56112">
    <property type="entry name" value="Protein kinase-like (PK-like)"/>
    <property type="match status" value="1"/>
</dbReference>
<evidence type="ECO:0000256" key="5">
    <source>
        <dbReference type="PROSITE-ProRule" id="PRU10141"/>
    </source>
</evidence>
<evidence type="ECO:0000313" key="10">
    <source>
        <dbReference type="Proteomes" id="UP000823851"/>
    </source>
</evidence>
<evidence type="ECO:0000256" key="4">
    <source>
        <dbReference type="ARBA" id="ARBA00022840"/>
    </source>
</evidence>
<protein>
    <submittedName>
        <fullName evidence="9">Protein kinase</fullName>
    </submittedName>
</protein>
<dbReference type="SUPFAM" id="SSF50985">
    <property type="entry name" value="RCC1/BLIP-II"/>
    <property type="match status" value="1"/>
</dbReference>
<dbReference type="GO" id="GO:0004674">
    <property type="term" value="F:protein serine/threonine kinase activity"/>
    <property type="evidence" value="ECO:0007669"/>
    <property type="project" value="TreeGrafter"/>
</dbReference>
<dbReference type="PANTHER" id="PTHR43289:SF34">
    <property type="entry name" value="SERINE_THREONINE-PROTEIN KINASE YBDM-RELATED"/>
    <property type="match status" value="1"/>
</dbReference>
<evidence type="ECO:0000256" key="7">
    <source>
        <dbReference type="SAM" id="Phobius"/>
    </source>
</evidence>
<name>A0A9D2TYR3_9FIRM</name>